<evidence type="ECO:0000256" key="2">
    <source>
        <dbReference type="SAM" id="SignalP"/>
    </source>
</evidence>
<proteinExistence type="predicted"/>
<organism evidence="4 5">
    <name type="scientific">Winogradskyella aquimaris</name>
    <dbReference type="NCBI Taxonomy" id="864074"/>
    <lineage>
        <taxon>Bacteria</taxon>
        <taxon>Pseudomonadati</taxon>
        <taxon>Bacteroidota</taxon>
        <taxon>Flavobacteriia</taxon>
        <taxon>Flavobacteriales</taxon>
        <taxon>Flavobacteriaceae</taxon>
        <taxon>Winogradskyella</taxon>
    </lineage>
</organism>
<keyword evidence="1 2" id="KW-0732">Signal</keyword>
<evidence type="ECO:0000256" key="1">
    <source>
        <dbReference type="ARBA" id="ARBA00022729"/>
    </source>
</evidence>
<dbReference type="Proteomes" id="UP001285855">
    <property type="component" value="Unassembled WGS sequence"/>
</dbReference>
<sequence>MKTKLLNQKNIWLFMLVLICYTSVSIAQNSSSNNSASDEMQGFKLEFITLDGLEISRELRLSFSSITSDGFDEGFDTKNLNVLSDDLNLVLDGELMNAQAYGPITEDKSVPLVLQSTGNYDFTIQLTSMENMGDQSIRLKDNYTESVYDLRSGDIFQFSSASGSFEDRFNIFFKSQTLSQSDLELQGLNLNFINGSNTMIINNPKNVKISNIEMYAVSGQMVENKIFENENQRVQYTLSHMTAGIYIVRVITETNSILTKKIIVN</sequence>
<evidence type="ECO:0000313" key="5">
    <source>
        <dbReference type="Proteomes" id="UP001285855"/>
    </source>
</evidence>
<keyword evidence="5" id="KW-1185">Reference proteome</keyword>
<dbReference type="InterPro" id="IPR026444">
    <property type="entry name" value="Secre_tail"/>
</dbReference>
<protein>
    <submittedName>
        <fullName evidence="4">T9SS type A sorting domain-containing protein</fullName>
    </submittedName>
</protein>
<accession>A0ABU5EJB6</accession>
<dbReference type="Pfam" id="PF18962">
    <property type="entry name" value="Por_Secre_tail"/>
    <property type="match status" value="1"/>
</dbReference>
<evidence type="ECO:0000259" key="3">
    <source>
        <dbReference type="Pfam" id="PF18962"/>
    </source>
</evidence>
<dbReference type="EMBL" id="JAXDAE010000002">
    <property type="protein sequence ID" value="MDY2586313.1"/>
    <property type="molecule type" value="Genomic_DNA"/>
</dbReference>
<dbReference type="RefSeq" id="WP_320554686.1">
    <property type="nucleotide sequence ID" value="NZ_JAXDAE010000002.1"/>
</dbReference>
<feature type="domain" description="Secretion system C-terminal sorting" evidence="3">
    <location>
        <begin position="199"/>
        <end position="264"/>
    </location>
</feature>
<comment type="caution">
    <text evidence="4">The sequence shown here is derived from an EMBL/GenBank/DDBJ whole genome shotgun (WGS) entry which is preliminary data.</text>
</comment>
<name>A0ABU5EJB6_9FLAO</name>
<gene>
    <name evidence="4" type="ORF">SNF14_03095</name>
</gene>
<dbReference type="NCBIfam" id="TIGR04183">
    <property type="entry name" value="Por_Secre_tail"/>
    <property type="match status" value="1"/>
</dbReference>
<evidence type="ECO:0000313" key="4">
    <source>
        <dbReference type="EMBL" id="MDY2586313.1"/>
    </source>
</evidence>
<feature type="signal peptide" evidence="2">
    <location>
        <begin position="1"/>
        <end position="27"/>
    </location>
</feature>
<feature type="chain" id="PRO_5046040497" evidence="2">
    <location>
        <begin position="28"/>
        <end position="265"/>
    </location>
</feature>
<reference evidence="4 5" key="1">
    <citation type="submission" date="2023-11" db="EMBL/GenBank/DDBJ databases">
        <title>Winogradskyella pelagius sp. nov., isolated from coastal sediment.</title>
        <authorList>
            <person name="Li F."/>
        </authorList>
    </citation>
    <scope>NUCLEOTIDE SEQUENCE [LARGE SCALE GENOMIC DNA]</scope>
    <source>
        <strain evidence="4 5">KCTC 23502</strain>
    </source>
</reference>